<dbReference type="InterPro" id="IPR028098">
    <property type="entry name" value="Glyco_trans_4-like_N"/>
</dbReference>
<keyword evidence="5" id="KW-1185">Reference proteome</keyword>
<dbReference type="Proteomes" id="UP000305888">
    <property type="component" value="Chromosome"/>
</dbReference>
<sequence length="337" mass="35413">MRFAVPGDINTRSGGYAYDRAILACAPDLGLLPLPGGFPFPGPSELETTRRVLLAAQGPVLVDGLAYGVLPPELIEARRGPTLSLCHHPLALETGLSEAQARALRISERRALALAAHVIATSETTARDLVANYDVEPARITVAAPGLPRAEAAPRRGSPPVILCLGAMIPRKGHDVLLRALARLQGLSWSALIAGPAPDAGWARRIGALSTRLGLDARVRFMGAQDQPGVEALYAGADIFCLPSRHEGYGMVFAEAMMRGLPVVAARAGAVPEVLPADAGLLAPPGDDAALAEFLALLIDTPEVAQRMGRCGRAHALTLPDWPDTARRVMDCLRAAA</sequence>
<dbReference type="EMBL" id="CP040818">
    <property type="protein sequence ID" value="QDL93029.1"/>
    <property type="molecule type" value="Genomic_DNA"/>
</dbReference>
<protein>
    <submittedName>
        <fullName evidence="4">Glycosyltransferase family 4 protein</fullName>
    </submittedName>
</protein>
<dbReference type="CDD" id="cd03801">
    <property type="entry name" value="GT4_PimA-like"/>
    <property type="match status" value="1"/>
</dbReference>
<evidence type="ECO:0000256" key="1">
    <source>
        <dbReference type="ARBA" id="ARBA00022679"/>
    </source>
</evidence>
<gene>
    <name evidence="4" type="ORF">FDP22_15300</name>
</gene>
<accession>A0A5B8G1F6</accession>
<feature type="domain" description="Glycosyltransferase subfamily 4-like N-terminal" evidence="3">
    <location>
        <begin position="77"/>
        <end position="147"/>
    </location>
</feature>
<dbReference type="GO" id="GO:0016757">
    <property type="term" value="F:glycosyltransferase activity"/>
    <property type="evidence" value="ECO:0007669"/>
    <property type="project" value="InterPro"/>
</dbReference>
<dbReference type="SUPFAM" id="SSF53756">
    <property type="entry name" value="UDP-Glycosyltransferase/glycogen phosphorylase"/>
    <property type="match status" value="1"/>
</dbReference>
<dbReference type="KEGG" id="ppru:FDP22_15300"/>
<evidence type="ECO:0000259" key="3">
    <source>
        <dbReference type="Pfam" id="PF13439"/>
    </source>
</evidence>
<dbReference type="Gene3D" id="3.40.50.2000">
    <property type="entry name" value="Glycogen Phosphorylase B"/>
    <property type="match status" value="2"/>
</dbReference>
<dbReference type="PANTHER" id="PTHR46401">
    <property type="entry name" value="GLYCOSYLTRANSFERASE WBBK-RELATED"/>
    <property type="match status" value="1"/>
</dbReference>
<dbReference type="PANTHER" id="PTHR46401:SF2">
    <property type="entry name" value="GLYCOSYLTRANSFERASE WBBK-RELATED"/>
    <property type="match status" value="1"/>
</dbReference>
<evidence type="ECO:0000313" key="4">
    <source>
        <dbReference type="EMBL" id="QDL93029.1"/>
    </source>
</evidence>
<name>A0A5B8G1F6_9RHOB</name>
<dbReference type="AlphaFoldDB" id="A0A5B8G1F6"/>
<evidence type="ECO:0000259" key="2">
    <source>
        <dbReference type="Pfam" id="PF00534"/>
    </source>
</evidence>
<feature type="domain" description="Glycosyl transferase family 1" evidence="2">
    <location>
        <begin position="155"/>
        <end position="313"/>
    </location>
</feature>
<organism evidence="4 5">
    <name type="scientific">Paroceanicella profunda</name>
    <dbReference type="NCBI Taxonomy" id="2579971"/>
    <lineage>
        <taxon>Bacteria</taxon>
        <taxon>Pseudomonadati</taxon>
        <taxon>Pseudomonadota</taxon>
        <taxon>Alphaproteobacteria</taxon>
        <taxon>Rhodobacterales</taxon>
        <taxon>Paracoccaceae</taxon>
        <taxon>Paroceanicella</taxon>
    </lineage>
</organism>
<keyword evidence="1 4" id="KW-0808">Transferase</keyword>
<dbReference type="GO" id="GO:0009103">
    <property type="term" value="P:lipopolysaccharide biosynthetic process"/>
    <property type="evidence" value="ECO:0007669"/>
    <property type="project" value="TreeGrafter"/>
</dbReference>
<proteinExistence type="predicted"/>
<dbReference type="OrthoDB" id="9790710at2"/>
<dbReference type="RefSeq" id="WP_138574952.1">
    <property type="nucleotide sequence ID" value="NZ_CP040818.1"/>
</dbReference>
<dbReference type="InterPro" id="IPR001296">
    <property type="entry name" value="Glyco_trans_1"/>
</dbReference>
<reference evidence="4 5" key="1">
    <citation type="submission" date="2019-06" db="EMBL/GenBank/DDBJ databases">
        <title>Genome sequence of Rhodobacteraceae bacterium D4M1.</title>
        <authorList>
            <person name="Cao J."/>
        </authorList>
    </citation>
    <scope>NUCLEOTIDE SEQUENCE [LARGE SCALE GENOMIC DNA]</scope>
    <source>
        <strain evidence="4 5">D4M1</strain>
    </source>
</reference>
<dbReference type="Pfam" id="PF13439">
    <property type="entry name" value="Glyco_transf_4"/>
    <property type="match status" value="1"/>
</dbReference>
<evidence type="ECO:0000313" key="5">
    <source>
        <dbReference type="Proteomes" id="UP000305888"/>
    </source>
</evidence>
<dbReference type="Pfam" id="PF00534">
    <property type="entry name" value="Glycos_transf_1"/>
    <property type="match status" value="1"/>
</dbReference>